<organism evidence="2 3">
    <name type="scientific">Bradyrhizobium elkanii</name>
    <dbReference type="NCBI Taxonomy" id="29448"/>
    <lineage>
        <taxon>Bacteria</taxon>
        <taxon>Pseudomonadati</taxon>
        <taxon>Pseudomonadota</taxon>
        <taxon>Alphaproteobacteria</taxon>
        <taxon>Hyphomicrobiales</taxon>
        <taxon>Nitrobacteraceae</taxon>
        <taxon>Bradyrhizobium</taxon>
    </lineage>
</organism>
<feature type="compositionally biased region" description="Polar residues" evidence="1">
    <location>
        <begin position="1"/>
        <end position="11"/>
    </location>
</feature>
<accession>A0ABV4FA18</accession>
<proteinExistence type="predicted"/>
<gene>
    <name evidence="2" type="ORF">ABIF29_007116</name>
</gene>
<name>A0ABV4FA18_BRAEL</name>
<evidence type="ECO:0000256" key="1">
    <source>
        <dbReference type="SAM" id="MobiDB-lite"/>
    </source>
</evidence>
<comment type="caution">
    <text evidence="2">The sequence shown here is derived from an EMBL/GenBank/DDBJ whole genome shotgun (WGS) entry which is preliminary data.</text>
</comment>
<evidence type="ECO:0000313" key="2">
    <source>
        <dbReference type="EMBL" id="MEY9320317.1"/>
    </source>
</evidence>
<evidence type="ECO:0000313" key="3">
    <source>
        <dbReference type="Proteomes" id="UP001565471"/>
    </source>
</evidence>
<protein>
    <submittedName>
        <fullName evidence="2">Uncharacterized protein</fullName>
    </submittedName>
</protein>
<keyword evidence="3" id="KW-1185">Reference proteome</keyword>
<dbReference type="Proteomes" id="UP001565471">
    <property type="component" value="Unassembled WGS sequence"/>
</dbReference>
<dbReference type="EMBL" id="JBGBZA010000002">
    <property type="protein sequence ID" value="MEY9320317.1"/>
    <property type="molecule type" value="Genomic_DNA"/>
</dbReference>
<feature type="region of interest" description="Disordered" evidence="1">
    <location>
        <begin position="1"/>
        <end position="23"/>
    </location>
</feature>
<reference evidence="2 3" key="1">
    <citation type="submission" date="2024-07" db="EMBL/GenBank/DDBJ databases">
        <title>Genomic Encyclopedia of Type Strains, Phase V (KMG-V): Genome sequencing to study the core and pangenomes of soil and plant-associated prokaryotes.</title>
        <authorList>
            <person name="Whitman W."/>
        </authorList>
    </citation>
    <scope>NUCLEOTIDE SEQUENCE [LARGE SCALE GENOMIC DNA]</scope>
    <source>
        <strain evidence="2 3">USDA 415</strain>
    </source>
</reference>
<sequence length="76" mass="8666">MQRGTPLTPSRNKQKRRQKLAASGRPSLFWWGDGFLDLLIPKWREAWKGPSSPRTSIFVCAGRSLLFLTEVISHQA</sequence>